<evidence type="ECO:0000313" key="2">
    <source>
        <dbReference type="Proteomes" id="UP000053989"/>
    </source>
</evidence>
<protein>
    <submittedName>
        <fullName evidence="1">Uncharacterized protein</fullName>
    </submittedName>
</protein>
<reference evidence="1 2" key="1">
    <citation type="submission" date="2014-04" db="EMBL/GenBank/DDBJ databases">
        <authorList>
            <consortium name="DOE Joint Genome Institute"/>
            <person name="Kuo A."/>
            <person name="Kohler A."/>
            <person name="Nagy L.G."/>
            <person name="Floudas D."/>
            <person name="Copeland A."/>
            <person name="Barry K.W."/>
            <person name="Cichocki N."/>
            <person name="Veneault-Fourrey C."/>
            <person name="LaButti K."/>
            <person name="Lindquist E.A."/>
            <person name="Lipzen A."/>
            <person name="Lundell T."/>
            <person name="Morin E."/>
            <person name="Murat C."/>
            <person name="Sun H."/>
            <person name="Tunlid A."/>
            <person name="Henrissat B."/>
            <person name="Grigoriev I.V."/>
            <person name="Hibbett D.S."/>
            <person name="Martin F."/>
            <person name="Nordberg H.P."/>
            <person name="Cantor M.N."/>
            <person name="Hua S.X."/>
        </authorList>
    </citation>
    <scope>NUCLEOTIDE SEQUENCE [LARGE SCALE GENOMIC DNA]</scope>
    <source>
        <strain evidence="1 2">Foug A</strain>
    </source>
</reference>
<sequence length="136" mass="15231">MVMLLHLCQHHCNLHIGPPTDIKTMVQALNWREANPSRHTHAAINTTHNQVPDTKLLRPMTLHSVPTNLEPADFPRISTISAGLGIRDRYPSRKRYPSSTPQFDTDTTSSFGGGRWLVARIMDSVRRPCVRASASP</sequence>
<proteinExistence type="predicted"/>
<dbReference type="EMBL" id="KN822004">
    <property type="protein sequence ID" value="KIM70692.1"/>
    <property type="molecule type" value="Genomic_DNA"/>
</dbReference>
<gene>
    <name evidence="1" type="ORF">SCLCIDRAFT_1206839</name>
</gene>
<reference evidence="2" key="2">
    <citation type="submission" date="2015-01" db="EMBL/GenBank/DDBJ databases">
        <title>Evolutionary Origins and Diversification of the Mycorrhizal Mutualists.</title>
        <authorList>
            <consortium name="DOE Joint Genome Institute"/>
            <consortium name="Mycorrhizal Genomics Consortium"/>
            <person name="Kohler A."/>
            <person name="Kuo A."/>
            <person name="Nagy L.G."/>
            <person name="Floudas D."/>
            <person name="Copeland A."/>
            <person name="Barry K.W."/>
            <person name="Cichocki N."/>
            <person name="Veneault-Fourrey C."/>
            <person name="LaButti K."/>
            <person name="Lindquist E.A."/>
            <person name="Lipzen A."/>
            <person name="Lundell T."/>
            <person name="Morin E."/>
            <person name="Murat C."/>
            <person name="Riley R."/>
            <person name="Ohm R."/>
            <person name="Sun H."/>
            <person name="Tunlid A."/>
            <person name="Henrissat B."/>
            <person name="Grigoriev I.V."/>
            <person name="Hibbett D.S."/>
            <person name="Martin F."/>
        </authorList>
    </citation>
    <scope>NUCLEOTIDE SEQUENCE [LARGE SCALE GENOMIC DNA]</scope>
    <source>
        <strain evidence="2">Foug A</strain>
    </source>
</reference>
<dbReference type="HOGENOM" id="CLU_1876634_0_0_1"/>
<name>A0A0C3B0B8_9AGAM</name>
<accession>A0A0C3B0B8</accession>
<keyword evidence="2" id="KW-1185">Reference proteome</keyword>
<dbReference type="Proteomes" id="UP000053989">
    <property type="component" value="Unassembled WGS sequence"/>
</dbReference>
<dbReference type="AlphaFoldDB" id="A0A0C3B0B8"/>
<organism evidence="1 2">
    <name type="scientific">Scleroderma citrinum Foug A</name>
    <dbReference type="NCBI Taxonomy" id="1036808"/>
    <lineage>
        <taxon>Eukaryota</taxon>
        <taxon>Fungi</taxon>
        <taxon>Dikarya</taxon>
        <taxon>Basidiomycota</taxon>
        <taxon>Agaricomycotina</taxon>
        <taxon>Agaricomycetes</taxon>
        <taxon>Agaricomycetidae</taxon>
        <taxon>Boletales</taxon>
        <taxon>Sclerodermatineae</taxon>
        <taxon>Sclerodermataceae</taxon>
        <taxon>Scleroderma</taxon>
    </lineage>
</organism>
<evidence type="ECO:0000313" key="1">
    <source>
        <dbReference type="EMBL" id="KIM70692.1"/>
    </source>
</evidence>
<dbReference type="InParanoid" id="A0A0C3B0B8"/>